<keyword evidence="6 10" id="KW-0547">Nucleotide-binding</keyword>
<keyword evidence="8 10" id="KW-0460">Magnesium</keyword>
<evidence type="ECO:0000256" key="11">
    <source>
        <dbReference type="RuleBase" id="RU003783"/>
    </source>
</evidence>
<evidence type="ECO:0000256" key="7">
    <source>
        <dbReference type="ARBA" id="ARBA00022840"/>
    </source>
</evidence>
<dbReference type="InterPro" id="IPR039657">
    <property type="entry name" value="Dimethylallyltransferase"/>
</dbReference>
<evidence type="ECO:0000256" key="4">
    <source>
        <dbReference type="ARBA" id="ARBA00022679"/>
    </source>
</evidence>
<evidence type="ECO:0000256" key="8">
    <source>
        <dbReference type="ARBA" id="ARBA00022842"/>
    </source>
</evidence>
<dbReference type="EMBL" id="WSQA01000019">
    <property type="protein sequence ID" value="MVZ64052.1"/>
    <property type="molecule type" value="Genomic_DNA"/>
</dbReference>
<dbReference type="InterPro" id="IPR027417">
    <property type="entry name" value="P-loop_NTPase"/>
</dbReference>
<protein>
    <recommendedName>
        <fullName evidence="10">tRNA dimethylallyltransferase</fullName>
        <ecNumber evidence="10">2.5.1.75</ecNumber>
    </recommendedName>
    <alternativeName>
        <fullName evidence="10">Dimethylallyl diphosphate:tRNA dimethylallyltransferase</fullName>
        <shortName evidence="10">DMAPP:tRNA dimethylallyltransferase</shortName>
        <shortName evidence="10">DMATase</shortName>
    </alternativeName>
    <alternativeName>
        <fullName evidence="10">Isopentenyl-diphosphate:tRNA isopentenyltransferase</fullName>
        <shortName evidence="10">IPP transferase</shortName>
        <shortName evidence="10">IPPT</shortName>
        <shortName evidence="10">IPTase</shortName>
    </alternativeName>
</protein>
<dbReference type="PANTHER" id="PTHR11088">
    <property type="entry name" value="TRNA DIMETHYLALLYLTRANSFERASE"/>
    <property type="match status" value="1"/>
</dbReference>
<evidence type="ECO:0000313" key="15">
    <source>
        <dbReference type="Proteomes" id="UP000435036"/>
    </source>
</evidence>
<comment type="function">
    <text evidence="2 10 12">Catalyzes the transfer of a dimethylallyl group onto the adenine at position 37 in tRNAs that read codons beginning with uridine, leading to the formation of N6-(dimethylallyl)adenosine (i(6)A).</text>
</comment>
<keyword evidence="5 10" id="KW-0819">tRNA processing</keyword>
<dbReference type="OrthoDB" id="9776390at2"/>
<organism evidence="14 15">
    <name type="scientific">Sphingobacterium humi</name>
    <dbReference type="NCBI Taxonomy" id="1796905"/>
    <lineage>
        <taxon>Bacteria</taxon>
        <taxon>Pseudomonadati</taxon>
        <taxon>Bacteroidota</taxon>
        <taxon>Sphingobacteriia</taxon>
        <taxon>Sphingobacteriales</taxon>
        <taxon>Sphingobacteriaceae</taxon>
        <taxon>Sphingobacterium</taxon>
    </lineage>
</organism>
<dbReference type="Pfam" id="PF01715">
    <property type="entry name" value="IPPT"/>
    <property type="match status" value="1"/>
</dbReference>
<feature type="binding site" evidence="10">
    <location>
        <begin position="34"/>
        <end position="41"/>
    </location>
    <ligand>
        <name>ATP</name>
        <dbReference type="ChEBI" id="CHEBI:30616"/>
    </ligand>
</feature>
<evidence type="ECO:0000313" key="14">
    <source>
        <dbReference type="EMBL" id="MVZ64052.1"/>
    </source>
</evidence>
<dbReference type="SUPFAM" id="SSF52540">
    <property type="entry name" value="P-loop containing nucleoside triphosphate hydrolases"/>
    <property type="match status" value="2"/>
</dbReference>
<dbReference type="GO" id="GO:0006400">
    <property type="term" value="P:tRNA modification"/>
    <property type="evidence" value="ECO:0007669"/>
    <property type="project" value="TreeGrafter"/>
</dbReference>
<proteinExistence type="inferred from homology"/>
<name>A0A6N8L8H8_9SPHI</name>
<comment type="caution">
    <text evidence="10">Lacks conserved residue(s) required for the propagation of feature annotation.</text>
</comment>
<evidence type="ECO:0000256" key="5">
    <source>
        <dbReference type="ARBA" id="ARBA00022694"/>
    </source>
</evidence>
<evidence type="ECO:0000256" key="6">
    <source>
        <dbReference type="ARBA" id="ARBA00022741"/>
    </source>
</evidence>
<comment type="similarity">
    <text evidence="3 10 13">Belongs to the IPP transferase family.</text>
</comment>
<comment type="cofactor">
    <cofactor evidence="1 10">
        <name>Mg(2+)</name>
        <dbReference type="ChEBI" id="CHEBI:18420"/>
    </cofactor>
</comment>
<comment type="catalytic activity">
    <reaction evidence="9 10 11">
        <text>adenosine(37) in tRNA + dimethylallyl diphosphate = N(6)-dimethylallyladenosine(37) in tRNA + diphosphate</text>
        <dbReference type="Rhea" id="RHEA:26482"/>
        <dbReference type="Rhea" id="RHEA-COMP:10162"/>
        <dbReference type="Rhea" id="RHEA-COMP:10375"/>
        <dbReference type="ChEBI" id="CHEBI:33019"/>
        <dbReference type="ChEBI" id="CHEBI:57623"/>
        <dbReference type="ChEBI" id="CHEBI:74411"/>
        <dbReference type="ChEBI" id="CHEBI:74415"/>
        <dbReference type="EC" id="2.5.1.75"/>
    </reaction>
</comment>
<keyword evidence="15" id="KW-1185">Reference proteome</keyword>
<dbReference type="Proteomes" id="UP000435036">
    <property type="component" value="Unassembled WGS sequence"/>
</dbReference>
<keyword evidence="7 10" id="KW-0067">ATP-binding</keyword>
<comment type="caution">
    <text evidence="14">The sequence shown here is derived from an EMBL/GenBank/DDBJ whole genome shotgun (WGS) entry which is preliminary data.</text>
</comment>
<dbReference type="PANTHER" id="PTHR11088:SF60">
    <property type="entry name" value="TRNA DIMETHYLALLYLTRANSFERASE"/>
    <property type="match status" value="1"/>
</dbReference>
<dbReference type="NCBIfam" id="TIGR00174">
    <property type="entry name" value="miaA"/>
    <property type="match status" value="1"/>
</dbReference>
<dbReference type="AlphaFoldDB" id="A0A6N8L8H8"/>
<evidence type="ECO:0000256" key="1">
    <source>
        <dbReference type="ARBA" id="ARBA00001946"/>
    </source>
</evidence>
<gene>
    <name evidence="10 14" type="primary">miaA</name>
    <name evidence="14" type="ORF">GQF63_18665</name>
</gene>
<dbReference type="HAMAP" id="MF_00185">
    <property type="entry name" value="IPP_trans"/>
    <property type="match status" value="1"/>
</dbReference>
<evidence type="ECO:0000256" key="9">
    <source>
        <dbReference type="ARBA" id="ARBA00049563"/>
    </source>
</evidence>
<feature type="binding site" evidence="10">
    <location>
        <begin position="36"/>
        <end position="41"/>
    </location>
    <ligand>
        <name>substrate</name>
    </ligand>
</feature>
<evidence type="ECO:0000256" key="3">
    <source>
        <dbReference type="ARBA" id="ARBA00005842"/>
    </source>
</evidence>
<dbReference type="EC" id="2.5.1.75" evidence="10"/>
<evidence type="ECO:0000256" key="13">
    <source>
        <dbReference type="RuleBase" id="RU003785"/>
    </source>
</evidence>
<accession>A0A6N8L8H8</accession>
<dbReference type="GO" id="GO:0052381">
    <property type="term" value="F:tRNA dimethylallyltransferase activity"/>
    <property type="evidence" value="ECO:0007669"/>
    <property type="project" value="UniProtKB-UniRule"/>
</dbReference>
<feature type="region of interest" description="Interaction with substrate tRNA" evidence="10">
    <location>
        <begin position="59"/>
        <end position="62"/>
    </location>
</feature>
<comment type="subunit">
    <text evidence="10">Monomer.</text>
</comment>
<evidence type="ECO:0000256" key="2">
    <source>
        <dbReference type="ARBA" id="ARBA00003213"/>
    </source>
</evidence>
<dbReference type="GO" id="GO:0005524">
    <property type="term" value="F:ATP binding"/>
    <property type="evidence" value="ECO:0007669"/>
    <property type="project" value="UniProtKB-UniRule"/>
</dbReference>
<reference evidence="14 15" key="1">
    <citation type="submission" date="2019-12" db="EMBL/GenBank/DDBJ databases">
        <authorList>
            <person name="Dong K."/>
        </authorList>
    </citation>
    <scope>NUCLEOTIDE SEQUENCE [LARGE SCALE GENOMIC DNA]</scope>
    <source>
        <strain evidence="14 15">JCM 31225</strain>
    </source>
</reference>
<dbReference type="InterPro" id="IPR018022">
    <property type="entry name" value="IPT"/>
</dbReference>
<feature type="site" description="Interaction with substrate tRNA" evidence="10">
    <location>
        <position position="124"/>
    </location>
</feature>
<dbReference type="Gene3D" id="3.40.50.300">
    <property type="entry name" value="P-loop containing nucleotide triphosphate hydrolases"/>
    <property type="match status" value="1"/>
</dbReference>
<evidence type="ECO:0000256" key="10">
    <source>
        <dbReference type="HAMAP-Rule" id="MF_00185"/>
    </source>
</evidence>
<sequence length="311" mass="35772">MDQVCDLNNVQDIISFINRAKEHLSPDFLCILLGPTASGKTKLAVQLAKALDGEIISADSRQVYQGLDIGTGKDLQEYDGIPYHLIDIIPPDTHYEVKTFRKDFQEAFAKIKAKGKLAILCGGTGSYIQSLLQEQPYSHIPKSEDFHVEHRGFTKEELIARLKQEAIPADFQIDWDNHKRLVRALEIVAYLKTHPLPKAAAKPHFDYLILGLNPDLAERRTRIDIRLEKRIDEGLIDEIQGLLNKGLSHEQIQWFGLEYKYGSMYLLGELDKTGFQQKLQTEIHRFAKRQMTYFRKMEKDGLKIHWINKSE</sequence>
<feature type="site" description="Interaction with substrate tRNA" evidence="10">
    <location>
        <position position="151"/>
    </location>
</feature>
<evidence type="ECO:0000256" key="12">
    <source>
        <dbReference type="RuleBase" id="RU003784"/>
    </source>
</evidence>
<dbReference type="RefSeq" id="WP_160370769.1">
    <property type="nucleotide sequence ID" value="NZ_WSQA01000019.1"/>
</dbReference>
<keyword evidence="4 10" id="KW-0808">Transferase</keyword>